<name>A0A1M6MLT5_9FIRM</name>
<evidence type="ECO:0000313" key="2">
    <source>
        <dbReference type="Proteomes" id="UP000184386"/>
    </source>
</evidence>
<keyword evidence="2" id="KW-1185">Reference proteome</keyword>
<dbReference type="AlphaFoldDB" id="A0A1M6MLT5"/>
<organism evidence="1 2">
    <name type="scientific">Anaerocolumna jejuensis DSM 15929</name>
    <dbReference type="NCBI Taxonomy" id="1121322"/>
    <lineage>
        <taxon>Bacteria</taxon>
        <taxon>Bacillati</taxon>
        <taxon>Bacillota</taxon>
        <taxon>Clostridia</taxon>
        <taxon>Lachnospirales</taxon>
        <taxon>Lachnospiraceae</taxon>
        <taxon>Anaerocolumna</taxon>
    </lineage>
</organism>
<protein>
    <submittedName>
        <fullName evidence="1">Uncharacterized protein</fullName>
    </submittedName>
</protein>
<gene>
    <name evidence="1" type="ORF">SAMN02745136_01066</name>
</gene>
<proteinExistence type="predicted"/>
<sequence>MKYQEYESILKEALLEYLQNGGSLVEAALKDMPKEYIYEFDEKYPEDIKKQLIDKAHRAMRVKKDLPDGIRLVKVVIKK</sequence>
<accession>A0A1M6MLT5</accession>
<dbReference type="RefSeq" id="WP_073273611.1">
    <property type="nucleotide sequence ID" value="NZ_FRAC01000007.1"/>
</dbReference>
<dbReference type="OrthoDB" id="2052418at2"/>
<evidence type="ECO:0000313" key="1">
    <source>
        <dbReference type="EMBL" id="SHJ84243.1"/>
    </source>
</evidence>
<dbReference type="EMBL" id="FRAC01000007">
    <property type="protein sequence ID" value="SHJ84243.1"/>
    <property type="molecule type" value="Genomic_DNA"/>
</dbReference>
<dbReference type="Proteomes" id="UP000184386">
    <property type="component" value="Unassembled WGS sequence"/>
</dbReference>
<reference evidence="1 2" key="1">
    <citation type="submission" date="2016-11" db="EMBL/GenBank/DDBJ databases">
        <authorList>
            <person name="Jaros S."/>
            <person name="Januszkiewicz K."/>
            <person name="Wedrychowicz H."/>
        </authorList>
    </citation>
    <scope>NUCLEOTIDE SEQUENCE [LARGE SCALE GENOMIC DNA]</scope>
    <source>
        <strain evidence="1 2">DSM 15929</strain>
    </source>
</reference>